<accession>A0A2T3Z7X8</accession>
<dbReference type="OrthoDB" id="10381387at2759"/>
<dbReference type="AlphaFoldDB" id="A0A2T3Z7X8"/>
<sequence length="54" mass="5745">MQGEADGWANLCHLSPSSIWSHATLIVDATARFGVARGAMVPKDPLPKAPFLDP</sequence>
<keyword evidence="2" id="KW-1185">Reference proteome</keyword>
<reference evidence="1 2" key="1">
    <citation type="submission" date="2016-07" db="EMBL/GenBank/DDBJ databases">
        <title>Multiple horizontal gene transfer events from other fungi enriched the ability of initially mycotrophic Trichoderma (Ascomycota) to feed on dead plant biomass.</title>
        <authorList>
            <consortium name="DOE Joint Genome Institute"/>
            <person name="Aerts A."/>
            <person name="Atanasova L."/>
            <person name="Chenthamara K."/>
            <person name="Zhang J."/>
            <person name="Grujic M."/>
            <person name="Henrissat B."/>
            <person name="Kuo A."/>
            <person name="Salamov A."/>
            <person name="Lipzen A."/>
            <person name="Labutti K."/>
            <person name="Barry K."/>
            <person name="Miao Y."/>
            <person name="Rahimi M.J."/>
            <person name="Shen Q."/>
            <person name="Grigoriev I.V."/>
            <person name="Kubicek C.P."/>
            <person name="Druzhinina I.S."/>
        </authorList>
    </citation>
    <scope>NUCLEOTIDE SEQUENCE [LARGE SCALE GENOMIC DNA]</scope>
    <source>
        <strain evidence="1 2">CBS 433.97</strain>
    </source>
</reference>
<name>A0A2T3Z7X8_TRIA4</name>
<protein>
    <submittedName>
        <fullName evidence="1">Uncharacterized protein</fullName>
    </submittedName>
</protein>
<evidence type="ECO:0000313" key="2">
    <source>
        <dbReference type="Proteomes" id="UP000240493"/>
    </source>
</evidence>
<evidence type="ECO:0000313" key="1">
    <source>
        <dbReference type="EMBL" id="PTB40914.1"/>
    </source>
</evidence>
<dbReference type="EMBL" id="KZ679262">
    <property type="protein sequence ID" value="PTB40914.1"/>
    <property type="molecule type" value="Genomic_DNA"/>
</dbReference>
<organism evidence="1 2">
    <name type="scientific">Trichoderma asperellum (strain ATCC 204424 / CBS 433.97 / NBRC 101777)</name>
    <dbReference type="NCBI Taxonomy" id="1042311"/>
    <lineage>
        <taxon>Eukaryota</taxon>
        <taxon>Fungi</taxon>
        <taxon>Dikarya</taxon>
        <taxon>Ascomycota</taxon>
        <taxon>Pezizomycotina</taxon>
        <taxon>Sordariomycetes</taxon>
        <taxon>Hypocreomycetidae</taxon>
        <taxon>Hypocreales</taxon>
        <taxon>Hypocreaceae</taxon>
        <taxon>Trichoderma</taxon>
    </lineage>
</organism>
<proteinExistence type="predicted"/>
<gene>
    <name evidence="1" type="ORF">M441DRAFT_141268</name>
</gene>
<dbReference type="Proteomes" id="UP000240493">
    <property type="component" value="Unassembled WGS sequence"/>
</dbReference>